<feature type="region of interest" description="Disordered" evidence="1">
    <location>
        <begin position="486"/>
        <end position="525"/>
    </location>
</feature>
<organism evidence="2 3">
    <name type="scientific">Laccaria amethystina LaAM-08-1</name>
    <dbReference type="NCBI Taxonomy" id="1095629"/>
    <lineage>
        <taxon>Eukaryota</taxon>
        <taxon>Fungi</taxon>
        <taxon>Dikarya</taxon>
        <taxon>Basidiomycota</taxon>
        <taxon>Agaricomycotina</taxon>
        <taxon>Agaricomycetes</taxon>
        <taxon>Agaricomycetidae</taxon>
        <taxon>Agaricales</taxon>
        <taxon>Agaricineae</taxon>
        <taxon>Hydnangiaceae</taxon>
        <taxon>Laccaria</taxon>
    </lineage>
</organism>
<dbReference type="OrthoDB" id="3070641at2759"/>
<gene>
    <name evidence="2" type="ORF">K443DRAFT_7431</name>
</gene>
<dbReference type="AlphaFoldDB" id="A0A0C9XGM5"/>
<protein>
    <submittedName>
        <fullName evidence="2">Uncharacterized protein</fullName>
    </submittedName>
</protein>
<feature type="region of interest" description="Disordered" evidence="1">
    <location>
        <begin position="137"/>
        <end position="179"/>
    </location>
</feature>
<feature type="compositionally biased region" description="Low complexity" evidence="1">
    <location>
        <begin position="274"/>
        <end position="284"/>
    </location>
</feature>
<feature type="region of interest" description="Disordered" evidence="1">
    <location>
        <begin position="84"/>
        <end position="103"/>
    </location>
</feature>
<feature type="region of interest" description="Disordered" evidence="1">
    <location>
        <begin position="191"/>
        <end position="217"/>
    </location>
</feature>
<feature type="compositionally biased region" description="Polar residues" evidence="1">
    <location>
        <begin position="498"/>
        <end position="510"/>
    </location>
</feature>
<accession>A0A0C9XGM5</accession>
<proteinExistence type="predicted"/>
<dbReference type="HOGENOM" id="CLU_476547_0_0_1"/>
<name>A0A0C9XGM5_9AGAR</name>
<evidence type="ECO:0000313" key="2">
    <source>
        <dbReference type="EMBL" id="KIK00754.1"/>
    </source>
</evidence>
<feature type="region of interest" description="Disordered" evidence="1">
    <location>
        <begin position="256"/>
        <end position="284"/>
    </location>
</feature>
<sequence length="572" mass="63004">MFILPNPKFTIPPSVTDPIYRYARFLRLQPARERIATREEQQFLKERRRLSGEGTQSVVVHATVRNHLNDWYLEPRRPFAFLRQDNSGVTDDTPLPSSRASGASINRIIQNSPSSYHGSSGRRRDCFRPIIPLNLEPLHRPPSKLGKGRDHISTQQRNDKLDKRHSAPPTFDQAMNGNRATFPTVKFSDFARGLQSPPQSSPRNCKDQRPKTFYPQSQSHNARIFELDLSPIFEDAHVFGNSIPVLPISVSAPPPLRNSQALSQDSPSQDGPIDVQSSTSVLDSSDSSYGVILEQKSYDYGMAPTDSQGFLGFRNVNQSPDNVSGGINVGGGQTKAPSIPALVLTFPTPELSKSGAFIDLQHDGQLGYCSGAATPMIKPHAMEPSVSDPFPGGFEAHADEHGVIVSDNARVIGVSTGNDDVATTRLKFRLRNWSARLSKTRTSRSGTGVLARLSRRLFGMESKLLYKRGSAQLDFADTGRSASVRMGLPRRNGLDISSPDQDPSFSSVTVDNEKRSSGSSKSTRASRYAIDLDERHAVFDSAQKNRLLKPGLSRLAMSIGSPLKTWIERLRG</sequence>
<feature type="compositionally biased region" description="Polar residues" evidence="1">
    <location>
        <begin position="257"/>
        <end position="269"/>
    </location>
</feature>
<reference evidence="3" key="2">
    <citation type="submission" date="2015-01" db="EMBL/GenBank/DDBJ databases">
        <title>Evolutionary Origins and Diversification of the Mycorrhizal Mutualists.</title>
        <authorList>
            <consortium name="DOE Joint Genome Institute"/>
            <consortium name="Mycorrhizal Genomics Consortium"/>
            <person name="Kohler A."/>
            <person name="Kuo A."/>
            <person name="Nagy L.G."/>
            <person name="Floudas D."/>
            <person name="Copeland A."/>
            <person name="Barry K.W."/>
            <person name="Cichocki N."/>
            <person name="Veneault-Fourrey C."/>
            <person name="LaButti K."/>
            <person name="Lindquist E.A."/>
            <person name="Lipzen A."/>
            <person name="Lundell T."/>
            <person name="Morin E."/>
            <person name="Murat C."/>
            <person name="Riley R."/>
            <person name="Ohm R."/>
            <person name="Sun H."/>
            <person name="Tunlid A."/>
            <person name="Henrissat B."/>
            <person name="Grigoriev I.V."/>
            <person name="Hibbett D.S."/>
            <person name="Martin F."/>
        </authorList>
    </citation>
    <scope>NUCLEOTIDE SEQUENCE [LARGE SCALE GENOMIC DNA]</scope>
    <source>
        <strain evidence="3">LaAM-08-1</strain>
    </source>
</reference>
<dbReference type="EMBL" id="KN838619">
    <property type="protein sequence ID" value="KIK00754.1"/>
    <property type="molecule type" value="Genomic_DNA"/>
</dbReference>
<evidence type="ECO:0000256" key="1">
    <source>
        <dbReference type="SAM" id="MobiDB-lite"/>
    </source>
</evidence>
<keyword evidence="3" id="KW-1185">Reference proteome</keyword>
<reference evidence="2 3" key="1">
    <citation type="submission" date="2014-04" db="EMBL/GenBank/DDBJ databases">
        <authorList>
            <consortium name="DOE Joint Genome Institute"/>
            <person name="Kuo A."/>
            <person name="Kohler A."/>
            <person name="Nagy L.G."/>
            <person name="Floudas D."/>
            <person name="Copeland A."/>
            <person name="Barry K.W."/>
            <person name="Cichocki N."/>
            <person name="Veneault-Fourrey C."/>
            <person name="LaButti K."/>
            <person name="Lindquist E.A."/>
            <person name="Lipzen A."/>
            <person name="Lundell T."/>
            <person name="Morin E."/>
            <person name="Murat C."/>
            <person name="Sun H."/>
            <person name="Tunlid A."/>
            <person name="Henrissat B."/>
            <person name="Grigoriev I.V."/>
            <person name="Hibbett D.S."/>
            <person name="Martin F."/>
            <person name="Nordberg H.P."/>
            <person name="Cantor M.N."/>
            <person name="Hua S.X."/>
        </authorList>
    </citation>
    <scope>NUCLEOTIDE SEQUENCE [LARGE SCALE GENOMIC DNA]</scope>
    <source>
        <strain evidence="2 3">LaAM-08-1</strain>
    </source>
</reference>
<dbReference type="Proteomes" id="UP000054477">
    <property type="component" value="Unassembled WGS sequence"/>
</dbReference>
<feature type="compositionally biased region" description="Basic and acidic residues" evidence="1">
    <location>
        <begin position="147"/>
        <end position="165"/>
    </location>
</feature>
<evidence type="ECO:0000313" key="3">
    <source>
        <dbReference type="Proteomes" id="UP000054477"/>
    </source>
</evidence>